<dbReference type="GO" id="GO:0005737">
    <property type="term" value="C:cytoplasm"/>
    <property type="evidence" value="ECO:0007669"/>
    <property type="project" value="InterPro"/>
</dbReference>
<feature type="binding site" evidence="11">
    <location>
        <position position="134"/>
    </location>
    <ligand>
        <name>FMN</name>
        <dbReference type="ChEBI" id="CHEBI:58210"/>
    </ligand>
</feature>
<gene>
    <name evidence="11 13" type="primary">pyrD</name>
    <name evidence="13" type="ORF">NCTC13316_02328</name>
</gene>
<dbReference type="GO" id="GO:0106430">
    <property type="term" value="F:dihydroorotate dehydrogenase (quinone) activity"/>
    <property type="evidence" value="ECO:0007669"/>
    <property type="project" value="UniProtKB-EC"/>
</dbReference>
<dbReference type="EMBL" id="UGOD01000001">
    <property type="protein sequence ID" value="STX52224.1"/>
    <property type="molecule type" value="Genomic_DNA"/>
</dbReference>
<evidence type="ECO:0000256" key="6">
    <source>
        <dbReference type="ARBA" id="ARBA00022643"/>
    </source>
</evidence>
<evidence type="ECO:0000256" key="2">
    <source>
        <dbReference type="ARBA" id="ARBA00004370"/>
    </source>
</evidence>
<dbReference type="Gene3D" id="3.20.20.70">
    <property type="entry name" value="Aldolase class I"/>
    <property type="match status" value="1"/>
</dbReference>
<evidence type="ECO:0000256" key="4">
    <source>
        <dbReference type="ARBA" id="ARBA00005359"/>
    </source>
</evidence>
<dbReference type="InterPro" id="IPR012135">
    <property type="entry name" value="Dihydroorotate_DH_1_2"/>
</dbReference>
<evidence type="ECO:0000256" key="8">
    <source>
        <dbReference type="ARBA" id="ARBA00023002"/>
    </source>
</evidence>
<feature type="binding site" evidence="11">
    <location>
        <position position="61"/>
    </location>
    <ligand>
        <name>substrate</name>
    </ligand>
</feature>
<dbReference type="PROSITE" id="PS00912">
    <property type="entry name" value="DHODEHASE_2"/>
    <property type="match status" value="1"/>
</dbReference>
<evidence type="ECO:0000313" key="14">
    <source>
        <dbReference type="Proteomes" id="UP000254794"/>
    </source>
</evidence>
<evidence type="ECO:0000313" key="13">
    <source>
        <dbReference type="EMBL" id="STX52224.1"/>
    </source>
</evidence>
<dbReference type="GO" id="GO:0044205">
    <property type="term" value="P:'de novo' UMP biosynthetic process"/>
    <property type="evidence" value="ECO:0007669"/>
    <property type="project" value="UniProtKB-UniRule"/>
</dbReference>
<dbReference type="OrthoDB" id="9802377at2"/>
<dbReference type="Pfam" id="PF01180">
    <property type="entry name" value="DHO_dh"/>
    <property type="match status" value="1"/>
</dbReference>
<comment type="catalytic activity">
    <reaction evidence="10 11">
        <text>(S)-dihydroorotate + a quinone = orotate + a quinol</text>
        <dbReference type="Rhea" id="RHEA:30187"/>
        <dbReference type="ChEBI" id="CHEBI:24646"/>
        <dbReference type="ChEBI" id="CHEBI:30839"/>
        <dbReference type="ChEBI" id="CHEBI:30864"/>
        <dbReference type="ChEBI" id="CHEBI:132124"/>
        <dbReference type="EC" id="1.3.5.2"/>
    </reaction>
</comment>
<evidence type="ECO:0000256" key="10">
    <source>
        <dbReference type="ARBA" id="ARBA00048639"/>
    </source>
</evidence>
<comment type="subunit">
    <text evidence="11">Monomer.</text>
</comment>
<dbReference type="NCBIfam" id="TIGR01036">
    <property type="entry name" value="pyrD_sub2"/>
    <property type="match status" value="1"/>
</dbReference>
<dbReference type="EC" id="1.3.5.2" evidence="11"/>
<dbReference type="InterPro" id="IPR050074">
    <property type="entry name" value="DHO_dehydrogenase"/>
</dbReference>
<dbReference type="InterPro" id="IPR013785">
    <property type="entry name" value="Aldolase_TIM"/>
</dbReference>
<feature type="binding site" evidence="11">
    <location>
        <begin position="241"/>
        <end position="242"/>
    </location>
    <ligand>
        <name>substrate</name>
    </ligand>
</feature>
<evidence type="ECO:0000256" key="11">
    <source>
        <dbReference type="HAMAP-Rule" id="MF_00225"/>
    </source>
</evidence>
<dbReference type="Proteomes" id="UP000254794">
    <property type="component" value="Unassembled WGS sequence"/>
</dbReference>
<dbReference type="SUPFAM" id="SSF51395">
    <property type="entry name" value="FMN-linked oxidoreductases"/>
    <property type="match status" value="1"/>
</dbReference>
<organism evidence="13 14">
    <name type="scientific">Legionella busanensis</name>
    <dbReference type="NCBI Taxonomy" id="190655"/>
    <lineage>
        <taxon>Bacteria</taxon>
        <taxon>Pseudomonadati</taxon>
        <taxon>Pseudomonadota</taxon>
        <taxon>Gammaproteobacteria</taxon>
        <taxon>Legionellales</taxon>
        <taxon>Legionellaceae</taxon>
        <taxon>Legionella</taxon>
    </lineage>
</organism>
<dbReference type="HAMAP" id="MF_00225">
    <property type="entry name" value="DHO_dh_type2"/>
    <property type="match status" value="1"/>
</dbReference>
<evidence type="ECO:0000256" key="3">
    <source>
        <dbReference type="ARBA" id="ARBA00005161"/>
    </source>
</evidence>
<feature type="binding site" evidence="11">
    <location>
        <begin position="57"/>
        <end position="61"/>
    </location>
    <ligand>
        <name>FMN</name>
        <dbReference type="ChEBI" id="CHEBI:58210"/>
    </ligand>
</feature>
<comment type="function">
    <text evidence="1 11">Catalyzes the conversion of dihydroorotate to orotate with quinone as electron acceptor.</text>
</comment>
<dbReference type="PIRSF" id="PIRSF000164">
    <property type="entry name" value="DHO_oxidase"/>
    <property type="match status" value="1"/>
</dbReference>
<feature type="binding site" evidence="11">
    <location>
        <position position="167"/>
    </location>
    <ligand>
        <name>FMN</name>
        <dbReference type="ChEBI" id="CHEBI:58210"/>
    </ligand>
</feature>
<name>A0A378JLY1_9GAMM</name>
<comment type="subcellular location">
    <subcellularLocation>
        <location evidence="11">Cell membrane</location>
        <topology evidence="11">Peripheral membrane protein</topology>
    </subcellularLocation>
    <subcellularLocation>
        <location evidence="2">Membrane</location>
    </subcellularLocation>
</comment>
<keyword evidence="8 11" id="KW-0560">Oxidoreductase</keyword>
<dbReference type="NCBIfam" id="NF003652">
    <property type="entry name" value="PRK05286.2-5"/>
    <property type="match status" value="1"/>
</dbReference>
<reference evidence="13 14" key="1">
    <citation type="submission" date="2018-06" db="EMBL/GenBank/DDBJ databases">
        <authorList>
            <consortium name="Pathogen Informatics"/>
            <person name="Doyle S."/>
        </authorList>
    </citation>
    <scope>NUCLEOTIDE SEQUENCE [LARGE SCALE GENOMIC DNA]</scope>
    <source>
        <strain evidence="13 14">NCTC13316</strain>
    </source>
</reference>
<feature type="binding site" evidence="11">
    <location>
        <position position="212"/>
    </location>
    <ligand>
        <name>FMN</name>
        <dbReference type="ChEBI" id="CHEBI:58210"/>
    </ligand>
</feature>
<dbReference type="InterPro" id="IPR005719">
    <property type="entry name" value="Dihydroorotate_DH_2"/>
</dbReference>
<evidence type="ECO:0000256" key="5">
    <source>
        <dbReference type="ARBA" id="ARBA00022630"/>
    </source>
</evidence>
<dbReference type="PROSITE" id="PS00911">
    <property type="entry name" value="DHODEHASE_1"/>
    <property type="match status" value="1"/>
</dbReference>
<feature type="binding site" evidence="11">
    <location>
        <position position="292"/>
    </location>
    <ligand>
        <name>FMN</name>
        <dbReference type="ChEBI" id="CHEBI:58210"/>
    </ligand>
</feature>
<accession>A0A378JLY1</accession>
<dbReference type="PANTHER" id="PTHR48109">
    <property type="entry name" value="DIHYDROOROTATE DEHYDROGENASE (QUINONE), MITOCHONDRIAL-RELATED"/>
    <property type="match status" value="1"/>
</dbReference>
<keyword evidence="9 11" id="KW-0472">Membrane</keyword>
<feature type="domain" description="Dihydroorotate dehydrogenase catalytic" evidence="12">
    <location>
        <begin position="43"/>
        <end position="331"/>
    </location>
</feature>
<dbReference type="InterPro" id="IPR001295">
    <property type="entry name" value="Dihydroorotate_DH_CS"/>
</dbReference>
<dbReference type="AlphaFoldDB" id="A0A378JLY1"/>
<comment type="similarity">
    <text evidence="4 11">Belongs to the dihydroorotate dehydrogenase family. Type 2 subfamily.</text>
</comment>
<dbReference type="NCBIfam" id="NF003646">
    <property type="entry name" value="PRK05286.1-4"/>
    <property type="match status" value="1"/>
</dbReference>
<proteinExistence type="inferred from homology"/>
<protein>
    <recommendedName>
        <fullName evidence="11">Dihydroorotate dehydrogenase (quinone)</fullName>
        <ecNumber evidence="11">1.3.5.2</ecNumber>
    </recommendedName>
    <alternativeName>
        <fullName evidence="11">DHOdehase</fullName>
        <shortName evidence="11">DHOD</shortName>
        <shortName evidence="11">DHODase</shortName>
    </alternativeName>
    <alternativeName>
        <fullName evidence="11">Dihydroorotate oxidase</fullName>
    </alternativeName>
</protein>
<dbReference type="InterPro" id="IPR005720">
    <property type="entry name" value="Dihydroorotate_DH_cat"/>
</dbReference>
<keyword evidence="11" id="KW-1003">Cell membrane</keyword>
<keyword evidence="5 11" id="KW-0285">Flavoprotein</keyword>
<keyword evidence="7 11" id="KW-0665">Pyrimidine biosynthesis</keyword>
<dbReference type="NCBIfam" id="NF003645">
    <property type="entry name" value="PRK05286.1-2"/>
    <property type="match status" value="1"/>
</dbReference>
<dbReference type="NCBIfam" id="NF003644">
    <property type="entry name" value="PRK05286.1-1"/>
    <property type="match status" value="1"/>
</dbReference>
<feature type="active site" description="Nucleophile" evidence="11">
    <location>
        <position position="170"/>
    </location>
</feature>
<feature type="binding site" evidence="11">
    <location>
        <position position="81"/>
    </location>
    <ligand>
        <name>FMN</name>
        <dbReference type="ChEBI" id="CHEBI:58210"/>
    </ligand>
</feature>
<evidence type="ECO:0000256" key="1">
    <source>
        <dbReference type="ARBA" id="ARBA00003125"/>
    </source>
</evidence>
<comment type="cofactor">
    <cofactor evidence="11">
        <name>FMN</name>
        <dbReference type="ChEBI" id="CHEBI:58210"/>
    </cofactor>
    <text evidence="11">Binds 1 FMN per subunit.</text>
</comment>
<feature type="binding site" evidence="11">
    <location>
        <position position="167"/>
    </location>
    <ligand>
        <name>substrate</name>
    </ligand>
</feature>
<dbReference type="GO" id="GO:0006207">
    <property type="term" value="P:'de novo' pyrimidine nucleobase biosynthetic process"/>
    <property type="evidence" value="ECO:0007669"/>
    <property type="project" value="UniProtKB-UniRule"/>
</dbReference>
<feature type="binding site" evidence="11">
    <location>
        <begin position="313"/>
        <end position="314"/>
    </location>
    <ligand>
        <name>FMN</name>
        <dbReference type="ChEBI" id="CHEBI:58210"/>
    </ligand>
</feature>
<dbReference type="RefSeq" id="WP_115331796.1">
    <property type="nucleotide sequence ID" value="NZ_CAAAHP010000005.1"/>
</dbReference>
<sequence>MYSLIRPFLFKLEAEKAHLLTLKALHYLPAGLFQHIPSTKPITAMGLTFNHPIGLAAGLDKNGAHLDALSKLGFSFIEVGTVTPRPQVGNPKPRLFRLPTHEAIINRMGFNNEGVDALITNIQQSQYHGILGINIGKNKDTSLNDAVNDYLTCLQKVYRYASYVTINISSPNTPDLRQLQQHEYLSDLLKQLAEKQKELADTHQRYVPLVIKISPDEEDEILKQIANTVIENKIDGIIATNTTCSRAGIESTSLSQEQGGLSGKPLLKRSTACIKLLKEVVGSEVTLIGAGGISDTASAQEKLAAGANLLQVYTGLIYQGPYLIPGILKRLV</sequence>
<keyword evidence="14" id="KW-1185">Reference proteome</keyword>
<dbReference type="PANTHER" id="PTHR48109:SF4">
    <property type="entry name" value="DIHYDROOROTATE DEHYDROGENASE (QUINONE), MITOCHONDRIAL"/>
    <property type="match status" value="1"/>
</dbReference>
<evidence type="ECO:0000256" key="7">
    <source>
        <dbReference type="ARBA" id="ARBA00022975"/>
    </source>
</evidence>
<keyword evidence="6 11" id="KW-0288">FMN</keyword>
<evidence type="ECO:0000259" key="12">
    <source>
        <dbReference type="Pfam" id="PF01180"/>
    </source>
</evidence>
<feature type="binding site" evidence="11">
    <location>
        <position position="240"/>
    </location>
    <ligand>
        <name>FMN</name>
        <dbReference type="ChEBI" id="CHEBI:58210"/>
    </ligand>
</feature>
<evidence type="ECO:0000256" key="9">
    <source>
        <dbReference type="ARBA" id="ARBA00023136"/>
    </source>
</evidence>
<feature type="binding site" evidence="11">
    <location>
        <position position="263"/>
    </location>
    <ligand>
        <name>FMN</name>
        <dbReference type="ChEBI" id="CHEBI:58210"/>
    </ligand>
</feature>
<dbReference type="UniPathway" id="UPA00070">
    <property type="reaction ID" value="UER00946"/>
</dbReference>
<feature type="binding site" evidence="11">
    <location>
        <position position="172"/>
    </location>
    <ligand>
        <name>substrate</name>
    </ligand>
</feature>
<comment type="pathway">
    <text evidence="3 11">Pyrimidine metabolism; UMP biosynthesis via de novo pathway; orotate from (S)-dihydroorotate (quinone route): step 1/1.</text>
</comment>
<dbReference type="GO" id="GO:0005886">
    <property type="term" value="C:plasma membrane"/>
    <property type="evidence" value="ECO:0007669"/>
    <property type="project" value="UniProtKB-SubCell"/>
</dbReference>
<dbReference type="CDD" id="cd04738">
    <property type="entry name" value="DHOD_2_like"/>
    <property type="match status" value="1"/>
</dbReference>
<feature type="binding site" evidence="11">
    <location>
        <begin position="106"/>
        <end position="110"/>
    </location>
    <ligand>
        <name>substrate</name>
    </ligand>
</feature>